<keyword evidence="3" id="KW-1185">Reference proteome</keyword>
<gene>
    <name evidence="2" type="ORF">D7I46_11965</name>
</gene>
<evidence type="ECO:0000256" key="1">
    <source>
        <dbReference type="SAM" id="MobiDB-lite"/>
    </source>
</evidence>
<dbReference type="KEGG" id="lact:D7I46_11965"/>
<sequence>MATKTTDYNETALSPSKSLFYVRPYRLRAEIPAYKFGGVTDFSYSAEYGTDTIASRGAGGSKNVTVRNGDDSFSVDFTNVEALSVEAEAILEDALNNDEYVEIWEVFSDVAADGVTIKDVEGKVVPTGWIRDTYYVGRIHKMDHSNNAGDSSMTSQWTLTCDNRPDKSWIEPIDIQEESATFYPNASLKAYTPTDIPDNTVRDVNADEFVPSENESQNVHYDTPSTTPGE</sequence>
<dbReference type="Proteomes" id="UP000269374">
    <property type="component" value="Chromosome"/>
</dbReference>
<organism evidence="2 3">
    <name type="scientific">Lactococcus allomyrinae</name>
    <dbReference type="NCBI Taxonomy" id="2419773"/>
    <lineage>
        <taxon>Bacteria</taxon>
        <taxon>Bacillati</taxon>
        <taxon>Bacillota</taxon>
        <taxon>Bacilli</taxon>
        <taxon>Lactobacillales</taxon>
        <taxon>Streptococcaceae</taxon>
        <taxon>Lactococcus</taxon>
    </lineage>
</organism>
<protein>
    <submittedName>
        <fullName evidence="2">Uncharacterized protein</fullName>
    </submittedName>
</protein>
<dbReference type="AlphaFoldDB" id="A0A387BL22"/>
<dbReference type="RefSeq" id="WP_120773075.1">
    <property type="nucleotide sequence ID" value="NZ_CP032627.1"/>
</dbReference>
<proteinExistence type="predicted"/>
<reference evidence="2 3" key="1">
    <citation type="submission" date="2018-09" db="EMBL/GenBank/DDBJ databases">
        <title>Genome sequencing of strain 1JSPR-7.</title>
        <authorList>
            <person name="Heo J."/>
            <person name="Kim S.-J."/>
            <person name="Kwon S.-W."/>
        </authorList>
    </citation>
    <scope>NUCLEOTIDE SEQUENCE [LARGE SCALE GENOMIC DNA]</scope>
    <source>
        <strain evidence="2 3">1JSPR-7</strain>
    </source>
</reference>
<dbReference type="OrthoDB" id="2339507at2"/>
<evidence type="ECO:0000313" key="3">
    <source>
        <dbReference type="Proteomes" id="UP000269374"/>
    </source>
</evidence>
<accession>A0A387BL22</accession>
<evidence type="ECO:0000313" key="2">
    <source>
        <dbReference type="EMBL" id="AYG01706.1"/>
    </source>
</evidence>
<feature type="region of interest" description="Disordered" evidence="1">
    <location>
        <begin position="193"/>
        <end position="230"/>
    </location>
</feature>
<name>A0A387BL22_9LACT</name>
<dbReference type="EMBL" id="CP032627">
    <property type="protein sequence ID" value="AYG01706.1"/>
    <property type="molecule type" value="Genomic_DNA"/>
</dbReference>
<feature type="compositionally biased region" description="Polar residues" evidence="1">
    <location>
        <begin position="213"/>
        <end position="230"/>
    </location>
</feature>